<protein>
    <recommendedName>
        <fullName evidence="1">Shedu protein SduA C-terminal domain-containing protein</fullName>
    </recommendedName>
</protein>
<dbReference type="Pfam" id="PF14082">
    <property type="entry name" value="SduA_C"/>
    <property type="match status" value="1"/>
</dbReference>
<evidence type="ECO:0000259" key="1">
    <source>
        <dbReference type="Pfam" id="PF14082"/>
    </source>
</evidence>
<reference evidence="3" key="1">
    <citation type="submission" date="2016-10" db="EMBL/GenBank/DDBJ databases">
        <authorList>
            <person name="Varghese N."/>
            <person name="Submissions S."/>
        </authorList>
    </citation>
    <scope>NUCLEOTIDE SEQUENCE [LARGE SCALE GENOMIC DNA]</scope>
    <source>
        <strain evidence="3">CGMCC 1.10228</strain>
    </source>
</reference>
<sequence length="323" mass="36390">MSIDHTFEIGADVSSQIYLNISGVDQNGDLAIASASIYAFDSETGVGKFTCNLPLAKLSELYHHLSKYSMVVNSESTSIGKFVEIAESQSEIISFLSSSSTESLIPALKHIVSDRLSHDDINTILGRRESLAEYKQMLVDADSYQEADWQRFFERNEWIFGYGLTYKYITILQREAHVSSTDLNGANDVITDFLLSDSRFTKIVELKTPKTALFEQRRNRADSWRLSTALTDAVSQILAQKANWEIEGAGLNYTAEGELIHEGTYDVECILVIGSHSDIEGSAREKAMKSKTLELYRRNLRCIEILTYDELFERAKYIVEGAR</sequence>
<dbReference type="EMBL" id="FNDD01000040">
    <property type="protein sequence ID" value="SDH96963.1"/>
    <property type="molecule type" value="Genomic_DNA"/>
</dbReference>
<feature type="domain" description="Shedu protein SduA C-terminal" evidence="1">
    <location>
        <begin position="144"/>
        <end position="311"/>
    </location>
</feature>
<proteinExistence type="predicted"/>
<dbReference type="RefSeq" id="WP_093279163.1">
    <property type="nucleotide sequence ID" value="NZ_FNDD01000040.1"/>
</dbReference>
<dbReference type="OrthoDB" id="784881at2"/>
<dbReference type="AlphaFoldDB" id="A0A1G8GRL0"/>
<gene>
    <name evidence="2" type="ORF">SAMN04488136_1407</name>
</gene>
<evidence type="ECO:0000313" key="3">
    <source>
        <dbReference type="Proteomes" id="UP000198854"/>
    </source>
</evidence>
<keyword evidence="3" id="KW-1185">Reference proteome</keyword>
<name>A0A1G8GRL0_9VIBR</name>
<dbReference type="STRING" id="861298.SAMN04488136_1407"/>
<organism evidence="2 3">
    <name type="scientific">Vibrio xiamenensis</name>
    <dbReference type="NCBI Taxonomy" id="861298"/>
    <lineage>
        <taxon>Bacteria</taxon>
        <taxon>Pseudomonadati</taxon>
        <taxon>Pseudomonadota</taxon>
        <taxon>Gammaproteobacteria</taxon>
        <taxon>Vibrionales</taxon>
        <taxon>Vibrionaceae</taxon>
        <taxon>Vibrio</taxon>
    </lineage>
</organism>
<dbReference type="Proteomes" id="UP000198854">
    <property type="component" value="Unassembled WGS sequence"/>
</dbReference>
<evidence type="ECO:0000313" key="2">
    <source>
        <dbReference type="EMBL" id="SDH96963.1"/>
    </source>
</evidence>
<dbReference type="InterPro" id="IPR025359">
    <property type="entry name" value="SduA_C"/>
</dbReference>
<accession>A0A1G8GRL0</accession>